<dbReference type="EMBL" id="CP002345">
    <property type="protein sequence ID" value="ADQ78286.1"/>
    <property type="molecule type" value="Genomic_DNA"/>
</dbReference>
<dbReference type="HOGENOM" id="CLU_044538_2_1_10"/>
<feature type="domain" description="Metallo-beta-lactamase" evidence="1">
    <location>
        <begin position="34"/>
        <end position="218"/>
    </location>
</feature>
<dbReference type="PANTHER" id="PTHR42663:SF6">
    <property type="entry name" value="HYDROLASE C777.06C-RELATED"/>
    <property type="match status" value="1"/>
</dbReference>
<reference evidence="2 3" key="2">
    <citation type="journal article" date="2011" name="Stand. Genomic Sci.">
        <title>Complete genome sequence of Paludibacter propionicigenes type strain (WB4).</title>
        <authorList>
            <person name="Gronow S."/>
            <person name="Munk C."/>
            <person name="Lapidus A."/>
            <person name="Nolan M."/>
            <person name="Lucas S."/>
            <person name="Hammon N."/>
            <person name="Deshpande S."/>
            <person name="Cheng J.F."/>
            <person name="Tapia R."/>
            <person name="Han C."/>
            <person name="Goodwin L."/>
            <person name="Pitluck S."/>
            <person name="Liolios K."/>
            <person name="Ivanova N."/>
            <person name="Mavromatis K."/>
            <person name="Mikhailova N."/>
            <person name="Pati A."/>
            <person name="Chen A."/>
            <person name="Palaniappan K."/>
            <person name="Land M."/>
            <person name="Hauser L."/>
            <person name="Chang Y.J."/>
            <person name="Jeffries C.D."/>
            <person name="Brambilla E."/>
            <person name="Rohde M."/>
            <person name="Goker M."/>
            <person name="Detter J.C."/>
            <person name="Woyke T."/>
            <person name="Bristow J."/>
            <person name="Eisen J.A."/>
            <person name="Markowitz V."/>
            <person name="Hugenholtz P."/>
            <person name="Kyrpides N.C."/>
            <person name="Klenk H.P."/>
        </authorList>
    </citation>
    <scope>NUCLEOTIDE SEQUENCE [LARGE SCALE GENOMIC DNA]</scope>
    <source>
        <strain evidence="3">DSM 17365 / JCM 13257 / WB4</strain>
    </source>
</reference>
<dbReference type="OrthoDB" id="9781189at2"/>
<dbReference type="SUPFAM" id="SSF56281">
    <property type="entry name" value="Metallo-hydrolase/oxidoreductase"/>
    <property type="match status" value="1"/>
</dbReference>
<dbReference type="InterPro" id="IPR001279">
    <property type="entry name" value="Metallo-B-lactamas"/>
</dbReference>
<dbReference type="KEGG" id="ppn:Palpr_0124"/>
<name>E4T0C7_PALPW</name>
<dbReference type="CDD" id="cd16279">
    <property type="entry name" value="metallo-hydrolase-like_MBL-fold"/>
    <property type="match status" value="1"/>
</dbReference>
<dbReference type="AlphaFoldDB" id="E4T0C7"/>
<evidence type="ECO:0000313" key="3">
    <source>
        <dbReference type="Proteomes" id="UP000008718"/>
    </source>
</evidence>
<gene>
    <name evidence="2" type="ordered locus">Palpr_0124</name>
</gene>
<proteinExistence type="predicted"/>
<dbReference type="STRING" id="694427.Palpr_0124"/>
<dbReference type="GO" id="GO:0016787">
    <property type="term" value="F:hydrolase activity"/>
    <property type="evidence" value="ECO:0007669"/>
    <property type="project" value="UniProtKB-KW"/>
</dbReference>
<accession>E4T0C7</accession>
<evidence type="ECO:0000313" key="2">
    <source>
        <dbReference type="EMBL" id="ADQ78286.1"/>
    </source>
</evidence>
<protein>
    <submittedName>
        <fullName evidence="2">Putative hydrolase</fullName>
    </submittedName>
</protein>
<dbReference type="PANTHER" id="PTHR42663">
    <property type="entry name" value="HYDROLASE C777.06C-RELATED-RELATED"/>
    <property type="match status" value="1"/>
</dbReference>
<dbReference type="SMART" id="SM00849">
    <property type="entry name" value="Lactamase_B"/>
    <property type="match status" value="1"/>
</dbReference>
<dbReference type="Pfam" id="PF12706">
    <property type="entry name" value="Lactamase_B_2"/>
    <property type="match status" value="1"/>
</dbReference>
<evidence type="ECO:0000259" key="1">
    <source>
        <dbReference type="SMART" id="SM00849"/>
    </source>
</evidence>
<reference key="1">
    <citation type="submission" date="2010-11" db="EMBL/GenBank/DDBJ databases">
        <title>The complete genome of Paludibacter propionicigenes DSM 17365.</title>
        <authorList>
            <consortium name="US DOE Joint Genome Institute (JGI-PGF)"/>
            <person name="Lucas S."/>
            <person name="Copeland A."/>
            <person name="Lapidus A."/>
            <person name="Bruce D."/>
            <person name="Goodwin L."/>
            <person name="Pitluck S."/>
            <person name="Kyrpides N."/>
            <person name="Mavromatis K."/>
            <person name="Ivanova N."/>
            <person name="Munk A.C."/>
            <person name="Brettin T."/>
            <person name="Detter J.C."/>
            <person name="Han C."/>
            <person name="Tapia R."/>
            <person name="Land M."/>
            <person name="Hauser L."/>
            <person name="Markowitz V."/>
            <person name="Cheng J.-F."/>
            <person name="Hugenholtz P."/>
            <person name="Woyke T."/>
            <person name="Wu D."/>
            <person name="Gronow S."/>
            <person name="Wellnitz S."/>
            <person name="Brambilla E."/>
            <person name="Klenk H.-P."/>
            <person name="Eisen J.A."/>
        </authorList>
    </citation>
    <scope>NUCLEOTIDE SEQUENCE</scope>
    <source>
        <strain>WB4</strain>
    </source>
</reference>
<dbReference type="Gene3D" id="3.60.15.10">
    <property type="entry name" value="Ribonuclease Z/Hydroxyacylglutathione hydrolase-like"/>
    <property type="match status" value="1"/>
</dbReference>
<dbReference type="eggNOG" id="COG1235">
    <property type="taxonomic scope" value="Bacteria"/>
</dbReference>
<organism evidence="2 3">
    <name type="scientific">Paludibacter propionicigenes (strain DSM 17365 / JCM 13257 / WB4)</name>
    <dbReference type="NCBI Taxonomy" id="694427"/>
    <lineage>
        <taxon>Bacteria</taxon>
        <taxon>Pseudomonadati</taxon>
        <taxon>Bacteroidota</taxon>
        <taxon>Bacteroidia</taxon>
        <taxon>Bacteroidales</taxon>
        <taxon>Paludibacteraceae</taxon>
        <taxon>Paludibacter</taxon>
    </lineage>
</organism>
<dbReference type="Proteomes" id="UP000008718">
    <property type="component" value="Chromosome"/>
</dbReference>
<dbReference type="InterPro" id="IPR036866">
    <property type="entry name" value="RibonucZ/Hydroxyglut_hydro"/>
</dbReference>
<keyword evidence="3" id="KW-1185">Reference proteome</keyword>
<sequence length="248" mass="28119">MDILFLGTGTSTGVPEIGCKCETCLSTDIKDKRLRASVLIREGESQILIDAGPDLRQQILTYKIDKLSGVLITHEHYDHIGGIDDLRPLGKSQIYAEKKVCEVIQKNMPYCFGEKRYPGSPIIELHEITDKPFYVNNIEIQPIRVMHARLPIFGFRVGNFAYLTDVKTIEESSIEKLRNLDILVLNALRPAPHMSHISLSEALEITKKIGAKKTFFTHMNHHMGFHNLVNQQLPENIQLAYDGLELKL</sequence>
<dbReference type="RefSeq" id="WP_013443655.1">
    <property type="nucleotide sequence ID" value="NC_014734.1"/>
</dbReference>
<keyword evidence="2" id="KW-0378">Hydrolase</keyword>